<dbReference type="OrthoDB" id="9810761at2"/>
<dbReference type="RefSeq" id="WP_058593917.1">
    <property type="nucleotide sequence ID" value="NZ_LDRK01000038.1"/>
</dbReference>
<evidence type="ECO:0000313" key="4">
    <source>
        <dbReference type="EMBL" id="KTR85868.1"/>
    </source>
</evidence>
<dbReference type="PANTHER" id="PTHR30486:SF6">
    <property type="entry name" value="TYPE IV PILUS RETRACTATION ATPASE PILT"/>
    <property type="match status" value="1"/>
</dbReference>
<organism evidence="4 5">
    <name type="scientific">Leucobacter chromiiresistens</name>
    <dbReference type="NCBI Taxonomy" id="1079994"/>
    <lineage>
        <taxon>Bacteria</taxon>
        <taxon>Bacillati</taxon>
        <taxon>Actinomycetota</taxon>
        <taxon>Actinomycetes</taxon>
        <taxon>Micrococcales</taxon>
        <taxon>Microbacteriaceae</taxon>
        <taxon>Leucobacter</taxon>
    </lineage>
</organism>
<dbReference type="InterPro" id="IPR027417">
    <property type="entry name" value="P-loop_NTPase"/>
</dbReference>
<dbReference type="EMBL" id="LDRK01000038">
    <property type="protein sequence ID" value="KTR85868.1"/>
    <property type="molecule type" value="Genomic_DNA"/>
</dbReference>
<keyword evidence="5" id="KW-1185">Reference proteome</keyword>
<evidence type="ECO:0000256" key="2">
    <source>
        <dbReference type="SAM" id="MobiDB-lite"/>
    </source>
</evidence>
<evidence type="ECO:0000256" key="1">
    <source>
        <dbReference type="ARBA" id="ARBA00006611"/>
    </source>
</evidence>
<evidence type="ECO:0000259" key="3">
    <source>
        <dbReference type="Pfam" id="PF00437"/>
    </source>
</evidence>
<comment type="similarity">
    <text evidence="1">Belongs to the GSP E family.</text>
</comment>
<dbReference type="SUPFAM" id="SSF52540">
    <property type="entry name" value="P-loop containing nucleoside triphosphate hydrolases"/>
    <property type="match status" value="1"/>
</dbReference>
<dbReference type="Pfam" id="PF00437">
    <property type="entry name" value="T2SSE"/>
    <property type="match status" value="1"/>
</dbReference>
<dbReference type="PANTHER" id="PTHR30486">
    <property type="entry name" value="TWITCHING MOTILITY PROTEIN PILT"/>
    <property type="match status" value="1"/>
</dbReference>
<dbReference type="AlphaFoldDB" id="A0A147ENA8"/>
<evidence type="ECO:0000313" key="5">
    <source>
        <dbReference type="Proteomes" id="UP000070810"/>
    </source>
</evidence>
<reference evidence="4 5" key="1">
    <citation type="journal article" date="2016" name="Front. Microbiol.">
        <title>Genomic Resource of Rice Seed Associated Bacteria.</title>
        <authorList>
            <person name="Midha S."/>
            <person name="Bansal K."/>
            <person name="Sharma S."/>
            <person name="Kumar N."/>
            <person name="Patil P.P."/>
            <person name="Chaudhry V."/>
            <person name="Patil P.B."/>
        </authorList>
    </citation>
    <scope>NUCLEOTIDE SEQUENCE [LARGE SCALE GENOMIC DNA]</scope>
    <source>
        <strain evidence="4 5">NS354</strain>
    </source>
</reference>
<dbReference type="Gene3D" id="3.40.50.300">
    <property type="entry name" value="P-loop containing nucleotide triphosphate hydrolases"/>
    <property type="match status" value="1"/>
</dbReference>
<sequence length="340" mass="36265">MAPDENTDHPPSSGSAHAVASRSAALSRAARRSFGGLLPLLDDPELRDLVVQVREGVGRLWLDRTGSLHEVREWRAEPDAVHRLATGLIAAGGRHLDELHPCADVRLGDGMRVHAVLPPIAVGGAAVSIRLPRISPPSFDELVAAGLCAARTASMLRELIVDRRNVLITGGTGSGKTTVLAALLDLAPPHERILTIEDVAELRLRHRHSVALETRQASAEGIGEVSIDRLLREALRMRPDRIVLGECRGAEISTLLAALNTGHDGGAGTLHASRLEEVPARLEALGALAGWTPEALARQAVGALHAVVQVERTRRGPRVRAIGALELTDDRLLGVRRVVA</sequence>
<comment type="caution">
    <text evidence="4">The sequence shown here is derived from an EMBL/GenBank/DDBJ whole genome shotgun (WGS) entry which is preliminary data.</text>
</comment>
<accession>A0A147ENA8</accession>
<name>A0A147ENA8_9MICO</name>
<dbReference type="CDD" id="cd01130">
    <property type="entry name" value="VirB11-like_ATPase"/>
    <property type="match status" value="1"/>
</dbReference>
<dbReference type="PATRIC" id="fig|1079994.3.peg.1596"/>
<dbReference type="InterPro" id="IPR050921">
    <property type="entry name" value="T4SS_GSP_E_ATPase"/>
</dbReference>
<gene>
    <name evidence="4" type="ORF">NS354_07360</name>
</gene>
<proteinExistence type="inferred from homology"/>
<feature type="domain" description="Bacterial type II secretion system protein E" evidence="3">
    <location>
        <begin position="54"/>
        <end position="290"/>
    </location>
</feature>
<dbReference type="InterPro" id="IPR001482">
    <property type="entry name" value="T2SS/T4SS_dom"/>
</dbReference>
<dbReference type="Gene3D" id="3.30.450.90">
    <property type="match status" value="1"/>
</dbReference>
<protein>
    <submittedName>
        <fullName evidence="4">Pilus assembly protein CpaF</fullName>
    </submittedName>
</protein>
<dbReference type="GO" id="GO:0016887">
    <property type="term" value="F:ATP hydrolysis activity"/>
    <property type="evidence" value="ECO:0007669"/>
    <property type="project" value="InterPro"/>
</dbReference>
<dbReference type="Proteomes" id="UP000070810">
    <property type="component" value="Unassembled WGS sequence"/>
</dbReference>
<feature type="region of interest" description="Disordered" evidence="2">
    <location>
        <begin position="1"/>
        <end position="20"/>
    </location>
</feature>